<gene>
    <name evidence="1" type="ORF">CYR55_14670</name>
</gene>
<comment type="caution">
    <text evidence="1">The sequence shown here is derived from an EMBL/GenBank/DDBJ whole genome shotgun (WGS) entry which is preliminary data.</text>
</comment>
<sequence length="188" mass="20570">MTSKRLFIVHGFMAGPDHHWFGWLKKEAELLGMAVHVPATPDPMAPDDAAWLSALQAAVGEVDGETWFVGHSLGCITTLRYLNQQPPGNHAGGVIMVSGFSEPVPALPELDAFTRAPLDTTHIIEHVPHRMVIASLNDEIVPPALTLRLSQQLNAPFYGLPESGHFLDRDGFCELPLVAGLLRRLIEE</sequence>
<dbReference type="PANTHER" id="PTHR15394">
    <property type="entry name" value="SERINE HYDROLASE RBBP9"/>
    <property type="match status" value="1"/>
</dbReference>
<name>A0A2N5E246_9GAMM</name>
<dbReference type="Proteomes" id="UP000234240">
    <property type="component" value="Unassembled WGS sequence"/>
</dbReference>
<dbReference type="GO" id="GO:0016787">
    <property type="term" value="F:hydrolase activity"/>
    <property type="evidence" value="ECO:0007669"/>
    <property type="project" value="InterPro"/>
</dbReference>
<reference evidence="1 2" key="1">
    <citation type="submission" date="2017-12" db="EMBL/GenBank/DDBJ databases">
        <title>Characterization of six clinical isolates of Enterochimera gen. nov., a novel genus of the Yersiniaciae family and the three species Enterochimera arupensis sp. nov., Enterochimera coloradensis sp. nov, and Enterochimera californica sp. nov.</title>
        <authorList>
            <person name="Rossi A."/>
            <person name="Fisher M."/>
        </authorList>
    </citation>
    <scope>NUCLEOTIDE SEQUENCE [LARGE SCALE GENOMIC DNA]</scope>
    <source>
        <strain evidence="2">2015-Iso6</strain>
    </source>
</reference>
<dbReference type="InterPro" id="IPR010662">
    <property type="entry name" value="RBBP9/YdeN"/>
</dbReference>
<dbReference type="RefSeq" id="WP_101817065.1">
    <property type="nucleotide sequence ID" value="NZ_PJZF01000013.1"/>
</dbReference>
<dbReference type="Pfam" id="PF06821">
    <property type="entry name" value="Ser_hydrolase"/>
    <property type="match status" value="1"/>
</dbReference>
<organism evidence="1 2">
    <name type="scientific">Chimaeribacter californicus</name>
    <dbReference type="NCBI Taxonomy" id="2060067"/>
    <lineage>
        <taxon>Bacteria</taxon>
        <taxon>Pseudomonadati</taxon>
        <taxon>Pseudomonadota</taxon>
        <taxon>Gammaproteobacteria</taxon>
        <taxon>Enterobacterales</taxon>
        <taxon>Yersiniaceae</taxon>
        <taxon>Chimaeribacter</taxon>
    </lineage>
</organism>
<evidence type="ECO:0000313" key="2">
    <source>
        <dbReference type="Proteomes" id="UP000234240"/>
    </source>
</evidence>
<dbReference type="SUPFAM" id="SSF53474">
    <property type="entry name" value="alpha/beta-Hydrolases"/>
    <property type="match status" value="1"/>
</dbReference>
<dbReference type="EMBL" id="PJZF01000013">
    <property type="protein sequence ID" value="PLR34644.1"/>
    <property type="molecule type" value="Genomic_DNA"/>
</dbReference>
<dbReference type="PANTHER" id="PTHR15394:SF3">
    <property type="entry name" value="SERINE HYDROLASE RBBP9"/>
    <property type="match status" value="1"/>
</dbReference>
<protein>
    <recommendedName>
        <fullName evidence="3">Serine hydrolase family protein</fullName>
    </recommendedName>
</protein>
<evidence type="ECO:0000313" key="1">
    <source>
        <dbReference type="EMBL" id="PLR34644.1"/>
    </source>
</evidence>
<proteinExistence type="predicted"/>
<dbReference type="Gene3D" id="3.40.50.1820">
    <property type="entry name" value="alpha/beta hydrolase"/>
    <property type="match status" value="1"/>
</dbReference>
<keyword evidence="2" id="KW-1185">Reference proteome</keyword>
<accession>A0A2N5E246</accession>
<dbReference type="InterPro" id="IPR029058">
    <property type="entry name" value="AB_hydrolase_fold"/>
</dbReference>
<evidence type="ECO:0008006" key="3">
    <source>
        <dbReference type="Google" id="ProtNLM"/>
    </source>
</evidence>
<dbReference type="OrthoDB" id="9804993at2"/>
<dbReference type="AlphaFoldDB" id="A0A2N5E246"/>